<comment type="caution">
    <text evidence="2">The sequence shown here is derived from an EMBL/GenBank/DDBJ whole genome shotgun (WGS) entry which is preliminary data.</text>
</comment>
<sequence>MATFVLIPGGGCDSSYWRPLVAELRERGHEAVRVDLPCEDDAAGLAEYADAAVEQIGDRTDLIVVAHSLGGFTGPLVCERVPVDLLVMLTAMPPSPGEAPGEWWTATGHDQAMREAAGRHGPPEEDHGFDPVFYHDVPAELVAEVEKHPRGQSGTPMKEPWPLPAWPRVPTKFLLCRGDRLFPAEFMRRVVRERLGIVPDEIDGGHMVMLSRPAELADRLVAYARHNRPEAGAPRTTSPSP</sequence>
<reference evidence="3" key="1">
    <citation type="journal article" date="2019" name="Int. J. Syst. Evol. Microbiol.">
        <title>The Global Catalogue of Microorganisms (GCM) 10K type strain sequencing project: providing services to taxonomists for standard genome sequencing and annotation.</title>
        <authorList>
            <consortium name="The Broad Institute Genomics Platform"/>
            <consortium name="The Broad Institute Genome Sequencing Center for Infectious Disease"/>
            <person name="Wu L."/>
            <person name="Ma J."/>
        </authorList>
    </citation>
    <scope>NUCLEOTIDE SEQUENCE [LARGE SCALE GENOMIC DNA]</scope>
    <source>
        <strain evidence="3">JCM 17938</strain>
    </source>
</reference>
<dbReference type="PANTHER" id="PTHR37017:SF11">
    <property type="entry name" value="ESTERASE_LIPASE_THIOESTERASE DOMAIN-CONTAINING PROTEIN"/>
    <property type="match status" value="1"/>
</dbReference>
<gene>
    <name evidence="2" type="ORF">GCM10023195_12700</name>
</gene>
<evidence type="ECO:0000313" key="3">
    <source>
        <dbReference type="Proteomes" id="UP001500212"/>
    </source>
</evidence>
<keyword evidence="3" id="KW-1185">Reference proteome</keyword>
<dbReference type="Proteomes" id="UP001500212">
    <property type="component" value="Unassembled WGS sequence"/>
</dbReference>
<evidence type="ECO:0000259" key="1">
    <source>
        <dbReference type="Pfam" id="PF12697"/>
    </source>
</evidence>
<name>A0ABP8TFE3_9ACTN</name>
<organism evidence="2 3">
    <name type="scientific">Actinoallomurus liliacearum</name>
    <dbReference type="NCBI Taxonomy" id="1080073"/>
    <lineage>
        <taxon>Bacteria</taxon>
        <taxon>Bacillati</taxon>
        <taxon>Actinomycetota</taxon>
        <taxon>Actinomycetes</taxon>
        <taxon>Streptosporangiales</taxon>
        <taxon>Thermomonosporaceae</taxon>
        <taxon>Actinoallomurus</taxon>
    </lineage>
</organism>
<protein>
    <submittedName>
        <fullName evidence="2">Alpha/beta fold hydrolase</fullName>
    </submittedName>
</protein>
<dbReference type="PANTHER" id="PTHR37017">
    <property type="entry name" value="AB HYDROLASE-1 DOMAIN-CONTAINING PROTEIN-RELATED"/>
    <property type="match status" value="1"/>
</dbReference>
<accession>A0ABP8TFE3</accession>
<dbReference type="SUPFAM" id="SSF53474">
    <property type="entry name" value="alpha/beta-Hydrolases"/>
    <property type="match status" value="1"/>
</dbReference>
<dbReference type="RefSeq" id="WP_345349753.1">
    <property type="nucleotide sequence ID" value="NZ_BAABHJ010000003.1"/>
</dbReference>
<feature type="domain" description="AB hydrolase-1" evidence="1">
    <location>
        <begin position="4"/>
        <end position="218"/>
    </location>
</feature>
<dbReference type="InterPro" id="IPR029058">
    <property type="entry name" value="AB_hydrolase_fold"/>
</dbReference>
<dbReference type="GO" id="GO:0016787">
    <property type="term" value="F:hydrolase activity"/>
    <property type="evidence" value="ECO:0007669"/>
    <property type="project" value="UniProtKB-KW"/>
</dbReference>
<dbReference type="EMBL" id="BAABHJ010000003">
    <property type="protein sequence ID" value="GAA4603797.1"/>
    <property type="molecule type" value="Genomic_DNA"/>
</dbReference>
<keyword evidence="2" id="KW-0378">Hydrolase</keyword>
<dbReference type="InterPro" id="IPR000073">
    <property type="entry name" value="AB_hydrolase_1"/>
</dbReference>
<dbReference type="Pfam" id="PF12697">
    <property type="entry name" value="Abhydrolase_6"/>
    <property type="match status" value="1"/>
</dbReference>
<evidence type="ECO:0000313" key="2">
    <source>
        <dbReference type="EMBL" id="GAA4603797.1"/>
    </source>
</evidence>
<dbReference type="InterPro" id="IPR052897">
    <property type="entry name" value="Sec-Metab_Biosynth_Hydrolase"/>
</dbReference>
<dbReference type="Gene3D" id="3.40.50.1820">
    <property type="entry name" value="alpha/beta hydrolase"/>
    <property type="match status" value="1"/>
</dbReference>
<proteinExistence type="predicted"/>